<sequence length="362" mass="40561">MSNLAGTLVLLGVLMFIVYRILQTLNNQTQYSGGGNGQGGKVYHMPERRRAGPPVTVSLTSIPEEENPFTSQEGKEAHETLTKRGELDFAGYFSVKEMPGYFLAAYTHPRQSLIGIIYRDPKDNIWVNLITEYADGRVITSSSAEDAPKTKRPKGMPLFNYAGLATAQLLRRHKLETRASEKAPAKKIEEFPEFFSSNYLKLRQNLDALAKQEKEKTSPKAVTTLPPPLKDRSTSPEPAPPADFTPTPADFKNWLDMIYSRIQIPKEGRAEFQRGLVWVIQNAEMPTISQIFADYADVRLDEVEKGRWVIRLNGGAEDIIEPGELTGSALFDKINSSLPSDNRFFKIPVDIQGVSFYSRQSV</sequence>
<accession>A0A3B1C3N9</accession>
<proteinExistence type="predicted"/>
<protein>
    <submittedName>
        <fullName evidence="2">Uncharacterized protein</fullName>
    </submittedName>
</protein>
<evidence type="ECO:0000313" key="2">
    <source>
        <dbReference type="EMBL" id="VAX24779.1"/>
    </source>
</evidence>
<organism evidence="2">
    <name type="scientific">hydrothermal vent metagenome</name>
    <dbReference type="NCBI Taxonomy" id="652676"/>
    <lineage>
        <taxon>unclassified sequences</taxon>
        <taxon>metagenomes</taxon>
        <taxon>ecological metagenomes</taxon>
    </lineage>
</organism>
<evidence type="ECO:0000256" key="1">
    <source>
        <dbReference type="SAM" id="MobiDB-lite"/>
    </source>
</evidence>
<name>A0A3B1C3N9_9ZZZZ</name>
<reference evidence="2" key="1">
    <citation type="submission" date="2018-06" db="EMBL/GenBank/DDBJ databases">
        <authorList>
            <person name="Zhirakovskaya E."/>
        </authorList>
    </citation>
    <scope>NUCLEOTIDE SEQUENCE</scope>
</reference>
<dbReference type="EMBL" id="UOGE01000097">
    <property type="protein sequence ID" value="VAX24779.1"/>
    <property type="molecule type" value="Genomic_DNA"/>
</dbReference>
<gene>
    <name evidence="2" type="ORF">MNBD_NITROSPINAE02-210</name>
</gene>
<feature type="region of interest" description="Disordered" evidence="1">
    <location>
        <begin position="211"/>
        <end position="247"/>
    </location>
</feature>
<dbReference type="AlphaFoldDB" id="A0A3B1C3N9"/>